<evidence type="ECO:0000313" key="2">
    <source>
        <dbReference type="Proteomes" id="UP001329430"/>
    </source>
</evidence>
<organism evidence="1 2">
    <name type="scientific">Pyrocoelia pectoralis</name>
    <dbReference type="NCBI Taxonomy" id="417401"/>
    <lineage>
        <taxon>Eukaryota</taxon>
        <taxon>Metazoa</taxon>
        <taxon>Ecdysozoa</taxon>
        <taxon>Arthropoda</taxon>
        <taxon>Hexapoda</taxon>
        <taxon>Insecta</taxon>
        <taxon>Pterygota</taxon>
        <taxon>Neoptera</taxon>
        <taxon>Endopterygota</taxon>
        <taxon>Coleoptera</taxon>
        <taxon>Polyphaga</taxon>
        <taxon>Elateriformia</taxon>
        <taxon>Elateroidea</taxon>
        <taxon>Lampyridae</taxon>
        <taxon>Lampyrinae</taxon>
        <taxon>Pyrocoelia</taxon>
    </lineage>
</organism>
<proteinExistence type="predicted"/>
<comment type="caution">
    <text evidence="1">The sequence shown here is derived from an EMBL/GenBank/DDBJ whole genome shotgun (WGS) entry which is preliminary data.</text>
</comment>
<reference evidence="1 2" key="1">
    <citation type="journal article" date="2024" name="Insects">
        <title>An Improved Chromosome-Level Genome Assembly of the Firefly Pyrocoelia pectoralis.</title>
        <authorList>
            <person name="Fu X."/>
            <person name="Meyer-Rochow V.B."/>
            <person name="Ballantyne L."/>
            <person name="Zhu X."/>
        </authorList>
    </citation>
    <scope>NUCLEOTIDE SEQUENCE [LARGE SCALE GENOMIC DNA]</scope>
    <source>
        <strain evidence="1">XCY_ONT2</strain>
    </source>
</reference>
<gene>
    <name evidence="1" type="ORF">RI129_002410</name>
</gene>
<dbReference type="Proteomes" id="UP001329430">
    <property type="component" value="Chromosome 2"/>
</dbReference>
<sequence>MSSKRNSGKINDEYKRFKRRRHQHCSKIEDKQLHIGEPQERQQIITKSLIVYTQSTNIELNNTIFENTNVEDTCTESSDGNNSDASVFSAVESNQDTVILDFKKYTFIDKLREWAIKGNIKLTEVSNLLKILVHDGNHVELPTDARALLKTPRSANVRELDNGHYVHLGIKNYLNILFTNNEQRMVKLEKLQFSFNVDGTPITLSGGCTFWPILGNISNAFDKSHVFAIGIFAGPSKPQSFNNFLMEFVEEIENLITNSYIWKDKMYPVEIKAFICDAPALACLKGVKSHGGYYCCTKCFIKGVNVENSSTIVYIDLISPQRTDVLFRNRKMISGSDDIGHHTNQDKSVLERLPIDMIKCFPLDKMHLIDEGVVKKLIKLWLGKPNPQKLSSCEISQINDRIKMCYNYTPKEFQRKPRTLKYAHFFKANECRVFLLYTGPIILKGILKNSAYVHFMTLSLAVRILTSHVYYSSNNQYANDLLTYFVKHFIKLYGQKYASYNIHGLLHIAEDARYLGPLDENSCYMFEAFIKVIKQMLHSFNRPLQQCSNRIYEMSRINASINENNTDEVIFLRPIPNSNKFYTAKFSNFKLHANLKGNNCVMLKSMQIICIKYFTYTINNVQIVVGKTFKKTKHIIDTKYLQLENFYFFIGNFENEVTVNVTDILCKMCCFPTTDNEFFVVPLNHTLKLLYSNR</sequence>
<dbReference type="AlphaFoldDB" id="A0AAN7VMJ1"/>
<name>A0AAN7VMJ1_9COLE</name>
<keyword evidence="2" id="KW-1185">Reference proteome</keyword>
<accession>A0AAN7VMJ1</accession>
<dbReference type="PANTHER" id="PTHR33053">
    <property type="entry name" value="PROTEIN, PUTATIVE-RELATED"/>
    <property type="match status" value="1"/>
</dbReference>
<evidence type="ECO:0008006" key="3">
    <source>
        <dbReference type="Google" id="ProtNLM"/>
    </source>
</evidence>
<protein>
    <recommendedName>
        <fullName evidence="3">Transposase domain-containing protein</fullName>
    </recommendedName>
</protein>
<dbReference type="PANTHER" id="PTHR33053:SF24">
    <property type="entry name" value="TRANSPOSASE DOMAIN-CONTAINING PROTEIN"/>
    <property type="match status" value="1"/>
</dbReference>
<dbReference type="EMBL" id="JAVRBK010000002">
    <property type="protein sequence ID" value="KAK5647518.1"/>
    <property type="molecule type" value="Genomic_DNA"/>
</dbReference>
<evidence type="ECO:0000313" key="1">
    <source>
        <dbReference type="EMBL" id="KAK5647518.1"/>
    </source>
</evidence>